<evidence type="ECO:0000256" key="3">
    <source>
        <dbReference type="ARBA" id="ARBA00022630"/>
    </source>
</evidence>
<evidence type="ECO:0000259" key="5">
    <source>
        <dbReference type="Pfam" id="PF01266"/>
    </source>
</evidence>
<evidence type="ECO:0000313" key="6">
    <source>
        <dbReference type="EMBL" id="SME89379.1"/>
    </source>
</evidence>
<proteinExistence type="inferred from homology"/>
<keyword evidence="4" id="KW-0560">Oxidoreductase</keyword>
<dbReference type="GO" id="GO:0016491">
    <property type="term" value="F:oxidoreductase activity"/>
    <property type="evidence" value="ECO:0007669"/>
    <property type="project" value="UniProtKB-KW"/>
</dbReference>
<evidence type="ECO:0000256" key="2">
    <source>
        <dbReference type="ARBA" id="ARBA00009410"/>
    </source>
</evidence>
<dbReference type="RefSeq" id="WP_132314619.1">
    <property type="nucleotide sequence ID" value="NZ_FWZT01000001.1"/>
</dbReference>
<evidence type="ECO:0000256" key="1">
    <source>
        <dbReference type="ARBA" id="ARBA00001974"/>
    </source>
</evidence>
<comment type="similarity">
    <text evidence="2">Belongs to the DadA oxidoreductase family.</text>
</comment>
<organism evidence="6 7">
    <name type="scientific">Pseudobacteriovorax antillogorgiicola</name>
    <dbReference type="NCBI Taxonomy" id="1513793"/>
    <lineage>
        <taxon>Bacteria</taxon>
        <taxon>Pseudomonadati</taxon>
        <taxon>Bdellovibrionota</taxon>
        <taxon>Oligoflexia</taxon>
        <taxon>Oligoflexales</taxon>
        <taxon>Pseudobacteriovoracaceae</taxon>
        <taxon>Pseudobacteriovorax</taxon>
    </lineage>
</organism>
<dbReference type="AlphaFoldDB" id="A0A1Y6B3E1"/>
<dbReference type="Pfam" id="PF01266">
    <property type="entry name" value="DAO"/>
    <property type="match status" value="1"/>
</dbReference>
<protein>
    <submittedName>
        <fullName evidence="6">Glycine/D-amino acid oxidase</fullName>
    </submittedName>
</protein>
<evidence type="ECO:0000256" key="4">
    <source>
        <dbReference type="ARBA" id="ARBA00023002"/>
    </source>
</evidence>
<dbReference type="GO" id="GO:0005737">
    <property type="term" value="C:cytoplasm"/>
    <property type="evidence" value="ECO:0007669"/>
    <property type="project" value="TreeGrafter"/>
</dbReference>
<comment type="cofactor">
    <cofactor evidence="1">
        <name>FAD</name>
        <dbReference type="ChEBI" id="CHEBI:57692"/>
    </cofactor>
</comment>
<accession>A0A1Y6B3E1</accession>
<dbReference type="STRING" id="1513793.SAMN06296036_101256"/>
<reference evidence="7" key="1">
    <citation type="submission" date="2017-04" db="EMBL/GenBank/DDBJ databases">
        <authorList>
            <person name="Varghese N."/>
            <person name="Submissions S."/>
        </authorList>
    </citation>
    <scope>NUCLEOTIDE SEQUENCE [LARGE SCALE GENOMIC DNA]</scope>
    <source>
        <strain evidence="7">RKEM611</strain>
    </source>
</reference>
<dbReference type="InterPro" id="IPR036188">
    <property type="entry name" value="FAD/NAD-bd_sf"/>
</dbReference>
<dbReference type="Gene3D" id="3.50.50.60">
    <property type="entry name" value="FAD/NAD(P)-binding domain"/>
    <property type="match status" value="1"/>
</dbReference>
<dbReference type="Proteomes" id="UP000192907">
    <property type="component" value="Unassembled WGS sequence"/>
</dbReference>
<dbReference type="InterPro" id="IPR006076">
    <property type="entry name" value="FAD-dep_OxRdtase"/>
</dbReference>
<evidence type="ECO:0000313" key="7">
    <source>
        <dbReference type="Proteomes" id="UP000192907"/>
    </source>
</evidence>
<feature type="domain" description="FAD dependent oxidoreductase" evidence="5">
    <location>
        <begin position="5"/>
        <end position="346"/>
    </location>
</feature>
<dbReference type="PANTHER" id="PTHR13847">
    <property type="entry name" value="SARCOSINE DEHYDROGENASE-RELATED"/>
    <property type="match status" value="1"/>
</dbReference>
<dbReference type="PANTHER" id="PTHR13847:SF286">
    <property type="entry name" value="D-AMINO ACID DEHYDROGENASE"/>
    <property type="match status" value="1"/>
</dbReference>
<name>A0A1Y6B3E1_9BACT</name>
<dbReference type="SUPFAM" id="SSF51905">
    <property type="entry name" value="FAD/NAD(P)-binding domain"/>
    <property type="match status" value="1"/>
</dbReference>
<keyword evidence="7" id="KW-1185">Reference proteome</keyword>
<keyword evidence="3" id="KW-0285">Flavoprotein</keyword>
<dbReference type="Gene3D" id="3.30.9.10">
    <property type="entry name" value="D-Amino Acid Oxidase, subunit A, domain 2"/>
    <property type="match status" value="1"/>
</dbReference>
<gene>
    <name evidence="6" type="ORF">SAMN06296036_101256</name>
</gene>
<sequence length="371" mass="40833">MDHYDVIVIGGGIVGASTSYFLSQKGYRVLVLSQEDSATRRCMGAVQADMADLITRVEHARGQPVAEELLGFVARGFQELEQFCRPKGFVEAKGDLLFLSTDPYEQQELEKVCQVMEKVYPGTKASLIDSRFGGRYSLRIPKASMILNQTGLLQALLESVTRLVRHVTLVEERSDAIYLETDEGELSAEMVIGGAHLANQGLLGLPEGALVPYADQWQELQSPCEISEIEPGSTLFWKYKHFQLCLLDGCRIRISGARFLRKNAGIGDLEASYSEAVASELTKQAQSTLGVENLQKIHDQEMLGCRPCDELPLIGPIFGRQRSLLATGFMGQGLALGFAAGRSLADIVDQGKAPKLPRILWPERLRSLGEQ</sequence>
<dbReference type="EMBL" id="FWZT01000001">
    <property type="protein sequence ID" value="SME89379.1"/>
    <property type="molecule type" value="Genomic_DNA"/>
</dbReference>
<dbReference type="OrthoDB" id="5290421at2"/>